<gene>
    <name evidence="2" type="ORF">SCF082_LOCUS10814</name>
</gene>
<feature type="region of interest" description="Disordered" evidence="1">
    <location>
        <begin position="1"/>
        <end position="22"/>
    </location>
</feature>
<comment type="caution">
    <text evidence="2">The sequence shown here is derived from an EMBL/GenBank/DDBJ whole genome shotgun (WGS) entry which is preliminary data.</text>
</comment>
<protein>
    <submittedName>
        <fullName evidence="2">Uncharacterized protein</fullName>
    </submittedName>
</protein>
<accession>A0ABP0J8Y5</accession>
<evidence type="ECO:0000256" key="1">
    <source>
        <dbReference type="SAM" id="MobiDB-lite"/>
    </source>
</evidence>
<proteinExistence type="predicted"/>
<keyword evidence="3" id="KW-1185">Reference proteome</keyword>
<name>A0ABP0J8Y5_9DINO</name>
<evidence type="ECO:0000313" key="3">
    <source>
        <dbReference type="Proteomes" id="UP001642464"/>
    </source>
</evidence>
<reference evidence="2 3" key="1">
    <citation type="submission" date="2024-02" db="EMBL/GenBank/DDBJ databases">
        <authorList>
            <person name="Chen Y."/>
            <person name="Shah S."/>
            <person name="Dougan E. K."/>
            <person name="Thang M."/>
            <person name="Chan C."/>
        </authorList>
    </citation>
    <scope>NUCLEOTIDE SEQUENCE [LARGE SCALE GENOMIC DNA]</scope>
</reference>
<organism evidence="2 3">
    <name type="scientific">Durusdinium trenchii</name>
    <dbReference type="NCBI Taxonomy" id="1381693"/>
    <lineage>
        <taxon>Eukaryota</taxon>
        <taxon>Sar</taxon>
        <taxon>Alveolata</taxon>
        <taxon>Dinophyceae</taxon>
        <taxon>Suessiales</taxon>
        <taxon>Symbiodiniaceae</taxon>
        <taxon>Durusdinium</taxon>
    </lineage>
</organism>
<dbReference type="Proteomes" id="UP001642464">
    <property type="component" value="Unassembled WGS sequence"/>
</dbReference>
<sequence>MAPKKRTSGGQPQAQKQKKAKAGEIMGAPADSLALAHMSLFESWMNLGQQMNNKSYFLGKNTHGKTLIQFTTRKEHVLDKNLTVDALLTQHLADEAMCSFEFVRIACKLGVSQATAFGFYKFLEEKFPPTSGASDGIANFASCYALGKQECGAAVNLLTKIPGEVKDCLTLLVQRYTQSRFITHEQLQRVCGGFLACLDQFTSLVPPGFANGLSAQLLVTTWQQTELQMSEELSKLQVWSQQFQLYAEQQGALDFKHISDRFQKGKEWASEYLEKKHRLCQLSIDESIQICQSVSSGNVNTVAFFCLPQMHTSLAAICASWNSAAFVKSKALLGSICDVARSRVVDLVNPDPERALAPHWRVQQRGVQATAAILKNLVEGVATQSPHPLLVVDLLPSRFSEWSLASWSIQRELLQDASKDLDVRFLATYHSDSVADLTAAKEALMGRLINDFWDSSEAAGSKRRECTTFSQPLPLENMADLARVQGIKVGITTDNHIWLLNKIGNGTTLDISAGEIFGFNIGSYSEVPLGSAEPSDSHIPWLVKLDKTLVALADTKEIKSIAEILCDVTKQRGITEIRIVDHALQPKVGADQRPLAYRYDISPMNSVNAYKPKELPSDCNRLGMRSVKVDDSVPATLKPIKPKFYLLGSVSIKDGHAIKLN</sequence>
<dbReference type="EMBL" id="CAXAMM010006347">
    <property type="protein sequence ID" value="CAK9010775.1"/>
    <property type="molecule type" value="Genomic_DNA"/>
</dbReference>
<evidence type="ECO:0000313" key="2">
    <source>
        <dbReference type="EMBL" id="CAK9010775.1"/>
    </source>
</evidence>